<dbReference type="EMBL" id="BARV01010158">
    <property type="protein sequence ID" value="GAI08760.1"/>
    <property type="molecule type" value="Genomic_DNA"/>
</dbReference>
<reference evidence="1" key="1">
    <citation type="journal article" date="2014" name="Front. Microbiol.">
        <title>High frequency of phylogenetically diverse reductive dehalogenase-homologous genes in deep subseafloor sedimentary metagenomes.</title>
        <authorList>
            <person name="Kawai M."/>
            <person name="Futagami T."/>
            <person name="Toyoda A."/>
            <person name="Takaki Y."/>
            <person name="Nishi S."/>
            <person name="Hori S."/>
            <person name="Arai W."/>
            <person name="Tsubouchi T."/>
            <person name="Morono Y."/>
            <person name="Uchiyama I."/>
            <person name="Ito T."/>
            <person name="Fujiyama A."/>
            <person name="Inagaki F."/>
            <person name="Takami H."/>
        </authorList>
    </citation>
    <scope>NUCLEOTIDE SEQUENCE</scope>
    <source>
        <strain evidence="1">Expedition CK06-06</strain>
    </source>
</reference>
<name>X1M259_9ZZZZ</name>
<evidence type="ECO:0008006" key="2">
    <source>
        <dbReference type="Google" id="ProtNLM"/>
    </source>
</evidence>
<dbReference type="PROSITE" id="PS51257">
    <property type="entry name" value="PROKAR_LIPOPROTEIN"/>
    <property type="match status" value="1"/>
</dbReference>
<accession>X1M259</accession>
<sequence length="185" mass="20888">MRNAILTMEAILVISATLLGGCKDKKQADIKGENIMYKKLTTNMMVENVNSTVDFYGNVLGFEFVMGVPENSQEIVTARQNNQPLGFAIMKCGNVEMMFQAKKGCNLTEQLFMENHIGNKIKLLENYLENLSTTNNRNDPIVKNALHNILKNKGNVRVSELSKNVNSSQRQLCRKFDKWVGISPR</sequence>
<organism evidence="1">
    <name type="scientific">marine sediment metagenome</name>
    <dbReference type="NCBI Taxonomy" id="412755"/>
    <lineage>
        <taxon>unclassified sequences</taxon>
        <taxon>metagenomes</taxon>
        <taxon>ecological metagenomes</taxon>
    </lineage>
</organism>
<dbReference type="SUPFAM" id="SSF54593">
    <property type="entry name" value="Glyoxalase/Bleomycin resistance protein/Dihydroxybiphenyl dioxygenase"/>
    <property type="match status" value="1"/>
</dbReference>
<dbReference type="Gene3D" id="3.10.180.10">
    <property type="entry name" value="2,3-Dihydroxybiphenyl 1,2-Dioxygenase, domain 1"/>
    <property type="match status" value="1"/>
</dbReference>
<dbReference type="InterPro" id="IPR029068">
    <property type="entry name" value="Glyas_Bleomycin-R_OHBP_Dase"/>
</dbReference>
<dbReference type="AlphaFoldDB" id="X1M259"/>
<protein>
    <recommendedName>
        <fullName evidence="2">Glyoxalase/fosfomycin resistance/dioxygenase domain-containing protein</fullName>
    </recommendedName>
</protein>
<gene>
    <name evidence="1" type="ORF">S06H3_19772</name>
</gene>
<proteinExistence type="predicted"/>
<feature type="non-terminal residue" evidence="1">
    <location>
        <position position="185"/>
    </location>
</feature>
<evidence type="ECO:0000313" key="1">
    <source>
        <dbReference type="EMBL" id="GAI08760.1"/>
    </source>
</evidence>
<comment type="caution">
    <text evidence="1">The sequence shown here is derived from an EMBL/GenBank/DDBJ whole genome shotgun (WGS) entry which is preliminary data.</text>
</comment>